<dbReference type="InterPro" id="IPR004919">
    <property type="entry name" value="GmrSD_N"/>
</dbReference>
<evidence type="ECO:0000313" key="4">
    <source>
        <dbReference type="Proteomes" id="UP000232806"/>
    </source>
</evidence>
<feature type="domain" description="GmrSD restriction endonucleases N-terminal" evidence="1">
    <location>
        <begin position="29"/>
        <end position="244"/>
    </location>
</feature>
<dbReference type="PANTHER" id="PTHR35149:SF2">
    <property type="entry name" value="DUF262 DOMAIN-CONTAINING PROTEIN"/>
    <property type="match status" value="1"/>
</dbReference>
<dbReference type="EMBL" id="CP017766">
    <property type="protein sequence ID" value="AUB56318.1"/>
    <property type="molecule type" value="Genomic_DNA"/>
</dbReference>
<accession>A0A2H4VDZ4</accession>
<organism evidence="3 4">
    <name type="scientific">Methanobacterium subterraneum</name>
    <dbReference type="NCBI Taxonomy" id="59277"/>
    <lineage>
        <taxon>Archaea</taxon>
        <taxon>Methanobacteriati</taxon>
        <taxon>Methanobacteriota</taxon>
        <taxon>Methanomada group</taxon>
        <taxon>Methanobacteria</taxon>
        <taxon>Methanobacteriales</taxon>
        <taxon>Methanobacteriaceae</taxon>
        <taxon>Methanobacterium</taxon>
    </lineage>
</organism>
<gene>
    <name evidence="3" type="ORF">BK007_10035</name>
</gene>
<protein>
    <recommendedName>
        <fullName evidence="5">DUF262 domain-containing protein</fullName>
    </recommendedName>
</protein>
<proteinExistence type="predicted"/>
<dbReference type="AlphaFoldDB" id="A0A2H4VDZ4"/>
<sequence length="594" mass="69910">MKNSQKFLKFNRMSYMDDNNIEAKEVSVGELFSPNFMFKIPIYQRNLSWGSEDFDLLFEDIYDAMNNGQNQYFLGSILLQKTDTKKLYEIVDGQQRLTSLAILLAVLRDYSEDKDKINEYLYQKEDEYKDIPAQIRITPWADLDEMFQKYVYSIDGTNLFLEKFNQNQINYKDTQDPYYHIYEGLKTFKSKLADIDTTKYLKYLLNNVYMVHIITNTFESAYRLFNVLNARGVPLSTYDLLKSENLGAIQDNNKREHEALKLRNIENTLGLKELDKIIGFIRTIKTQEKARINIYEEYRALFDKGLLERGSNFINCLDSTSTIYQKKVLEPEINTNPQDQNAYKTIIQLMTRFIPNSDWIPPLIAFYEKFNSDKHLPEFTLLLEKKVLVEWMASFSPTERITSLNKIIKLVDISNSPEETIDKLLYYKPKDVTRGRARVLDFSNKEEIQSIITNKLNDPQLYSIFGGKLARYILLRLDMELWDLAAFHGYTGMITVEHILPQNPSHSSEWTNLFTDDERSEFTNKLGNLVLLSGRKNSQARNFEFDKKKNVYFAKKSASFQITQQIENYEIWDLDNLQNRHDMLINDFLDIFLV</sequence>
<feature type="domain" description="GmrSD restriction endonucleases C-terminal" evidence="2">
    <location>
        <begin position="450"/>
        <end position="585"/>
    </location>
</feature>
<evidence type="ECO:0000259" key="1">
    <source>
        <dbReference type="Pfam" id="PF03235"/>
    </source>
</evidence>
<dbReference type="Pfam" id="PF07510">
    <property type="entry name" value="GmrSD_C"/>
    <property type="match status" value="1"/>
</dbReference>
<reference evidence="3 4" key="1">
    <citation type="submission" date="2016-10" db="EMBL/GenBank/DDBJ databases">
        <title>Comparative genomics between deep and shallow subseafloor isolates.</title>
        <authorList>
            <person name="Ishii S."/>
            <person name="Miller J.R."/>
            <person name="Sutton G."/>
            <person name="Suzuki S."/>
            <person name="Methe B."/>
            <person name="Inagaki F."/>
            <person name="Imachi H."/>
        </authorList>
    </citation>
    <scope>NUCLEOTIDE SEQUENCE [LARGE SCALE GENOMIC DNA]</scope>
    <source>
        <strain evidence="3 4">MO-MB1</strain>
    </source>
</reference>
<evidence type="ECO:0000259" key="2">
    <source>
        <dbReference type="Pfam" id="PF07510"/>
    </source>
</evidence>
<evidence type="ECO:0000313" key="3">
    <source>
        <dbReference type="EMBL" id="AUB56318.1"/>
    </source>
</evidence>
<evidence type="ECO:0008006" key="5">
    <source>
        <dbReference type="Google" id="ProtNLM"/>
    </source>
</evidence>
<dbReference type="PANTHER" id="PTHR35149">
    <property type="entry name" value="SLL5132 PROTEIN"/>
    <property type="match status" value="1"/>
</dbReference>
<name>A0A2H4VDZ4_9EURY</name>
<dbReference type="InterPro" id="IPR011089">
    <property type="entry name" value="GmrSD_C"/>
</dbReference>
<dbReference type="Proteomes" id="UP000232806">
    <property type="component" value="Chromosome"/>
</dbReference>
<dbReference type="Pfam" id="PF03235">
    <property type="entry name" value="GmrSD_N"/>
    <property type="match status" value="1"/>
</dbReference>